<gene>
    <name evidence="1" type="ORF">NDU88_004475</name>
</gene>
<name>A0AAV7VJ25_PLEWA</name>
<evidence type="ECO:0000313" key="1">
    <source>
        <dbReference type="EMBL" id="KAJ1200654.1"/>
    </source>
</evidence>
<dbReference type="Proteomes" id="UP001066276">
    <property type="component" value="Chromosome 2_1"/>
</dbReference>
<proteinExistence type="predicted"/>
<dbReference type="EMBL" id="JANPWB010000003">
    <property type="protein sequence ID" value="KAJ1200654.1"/>
    <property type="molecule type" value="Genomic_DNA"/>
</dbReference>
<comment type="caution">
    <text evidence="1">The sequence shown here is derived from an EMBL/GenBank/DDBJ whole genome shotgun (WGS) entry which is preliminary data.</text>
</comment>
<sequence length="79" mass="8575">MAEQRARLSDAVLPAWLSRHGPVPARLRGDAALDMPSRRLDRKAQGTEYLPDKEDIVGWAACGAARRHSGSAGKQAQPK</sequence>
<keyword evidence="2" id="KW-1185">Reference proteome</keyword>
<protein>
    <submittedName>
        <fullName evidence="1">Uncharacterized protein</fullName>
    </submittedName>
</protein>
<dbReference type="AlphaFoldDB" id="A0AAV7VJ25"/>
<evidence type="ECO:0000313" key="2">
    <source>
        <dbReference type="Proteomes" id="UP001066276"/>
    </source>
</evidence>
<accession>A0AAV7VJ25</accession>
<organism evidence="1 2">
    <name type="scientific">Pleurodeles waltl</name>
    <name type="common">Iberian ribbed newt</name>
    <dbReference type="NCBI Taxonomy" id="8319"/>
    <lineage>
        <taxon>Eukaryota</taxon>
        <taxon>Metazoa</taxon>
        <taxon>Chordata</taxon>
        <taxon>Craniata</taxon>
        <taxon>Vertebrata</taxon>
        <taxon>Euteleostomi</taxon>
        <taxon>Amphibia</taxon>
        <taxon>Batrachia</taxon>
        <taxon>Caudata</taxon>
        <taxon>Salamandroidea</taxon>
        <taxon>Salamandridae</taxon>
        <taxon>Pleurodelinae</taxon>
        <taxon>Pleurodeles</taxon>
    </lineage>
</organism>
<reference evidence="1" key="1">
    <citation type="journal article" date="2022" name="bioRxiv">
        <title>Sequencing and chromosome-scale assembly of the giantPleurodeles waltlgenome.</title>
        <authorList>
            <person name="Brown T."/>
            <person name="Elewa A."/>
            <person name="Iarovenko S."/>
            <person name="Subramanian E."/>
            <person name="Araus A.J."/>
            <person name="Petzold A."/>
            <person name="Susuki M."/>
            <person name="Suzuki K.-i.T."/>
            <person name="Hayashi T."/>
            <person name="Toyoda A."/>
            <person name="Oliveira C."/>
            <person name="Osipova E."/>
            <person name="Leigh N.D."/>
            <person name="Simon A."/>
            <person name="Yun M.H."/>
        </authorList>
    </citation>
    <scope>NUCLEOTIDE SEQUENCE</scope>
    <source>
        <strain evidence="1">20211129_DDA</strain>
        <tissue evidence="1">Liver</tissue>
    </source>
</reference>